<keyword evidence="2" id="KW-1185">Reference proteome</keyword>
<evidence type="ECO:0000313" key="2">
    <source>
        <dbReference type="Proteomes" id="UP001151760"/>
    </source>
</evidence>
<reference evidence="1" key="2">
    <citation type="submission" date="2022-01" db="EMBL/GenBank/DDBJ databases">
        <authorList>
            <person name="Yamashiro T."/>
            <person name="Shiraishi A."/>
            <person name="Satake H."/>
            <person name="Nakayama K."/>
        </authorList>
    </citation>
    <scope>NUCLEOTIDE SEQUENCE</scope>
</reference>
<gene>
    <name evidence="1" type="ORF">Tco_0678643</name>
</gene>
<proteinExistence type="predicted"/>
<protein>
    <submittedName>
        <fullName evidence="1">Uncharacterized protein</fullName>
    </submittedName>
</protein>
<reference evidence="1" key="1">
    <citation type="journal article" date="2022" name="Int. J. Mol. Sci.">
        <title>Draft Genome of Tanacetum Coccineum: Genomic Comparison of Closely Related Tanacetum-Family Plants.</title>
        <authorList>
            <person name="Yamashiro T."/>
            <person name="Shiraishi A."/>
            <person name="Nakayama K."/>
            <person name="Satake H."/>
        </authorList>
    </citation>
    <scope>NUCLEOTIDE SEQUENCE</scope>
</reference>
<comment type="caution">
    <text evidence="1">The sequence shown here is derived from an EMBL/GenBank/DDBJ whole genome shotgun (WGS) entry which is preliminary data.</text>
</comment>
<name>A0ABQ4XFT2_9ASTR</name>
<evidence type="ECO:0000313" key="1">
    <source>
        <dbReference type="EMBL" id="GJS64079.1"/>
    </source>
</evidence>
<organism evidence="1 2">
    <name type="scientific">Tanacetum coccineum</name>
    <dbReference type="NCBI Taxonomy" id="301880"/>
    <lineage>
        <taxon>Eukaryota</taxon>
        <taxon>Viridiplantae</taxon>
        <taxon>Streptophyta</taxon>
        <taxon>Embryophyta</taxon>
        <taxon>Tracheophyta</taxon>
        <taxon>Spermatophyta</taxon>
        <taxon>Magnoliopsida</taxon>
        <taxon>eudicotyledons</taxon>
        <taxon>Gunneridae</taxon>
        <taxon>Pentapetalae</taxon>
        <taxon>asterids</taxon>
        <taxon>campanulids</taxon>
        <taxon>Asterales</taxon>
        <taxon>Asteraceae</taxon>
        <taxon>Asteroideae</taxon>
        <taxon>Anthemideae</taxon>
        <taxon>Anthemidinae</taxon>
        <taxon>Tanacetum</taxon>
    </lineage>
</organism>
<sequence length="139" mass="16582">MYTYLKNMEGYNLKDLKLKEFDSIQEMFDRAFKRVEDDKEIAELKQLIKIIPDGDEVAIDAIPLAVKPPSIVGWKIYKKGRKSYYQIMRADEKSQMYMIFSQMLKSFDREDLEDLEYLYKLVKAKYESTRLVEDLDLLL</sequence>
<accession>A0ABQ4XFT2</accession>
<dbReference type="EMBL" id="BQNB010009477">
    <property type="protein sequence ID" value="GJS64079.1"/>
    <property type="molecule type" value="Genomic_DNA"/>
</dbReference>
<dbReference type="Proteomes" id="UP001151760">
    <property type="component" value="Unassembled WGS sequence"/>
</dbReference>